<accession>A0A917CZ86</accession>
<dbReference type="EMBL" id="BMCU01000002">
    <property type="protein sequence ID" value="GGG03702.1"/>
    <property type="molecule type" value="Genomic_DNA"/>
</dbReference>
<dbReference type="RefSeq" id="WP_188544399.1">
    <property type="nucleotide sequence ID" value="NZ_BMCU01000002.1"/>
</dbReference>
<dbReference type="InterPro" id="IPR016181">
    <property type="entry name" value="Acyl_CoA_acyltransferase"/>
</dbReference>
<keyword evidence="3" id="KW-1185">Reference proteome</keyword>
<name>A0A917CZ86_9NOCA</name>
<evidence type="ECO:0000259" key="1">
    <source>
        <dbReference type="PROSITE" id="PS51186"/>
    </source>
</evidence>
<organism evidence="2 3">
    <name type="scientific">Rhodococcoides trifolii</name>
    <dbReference type="NCBI Taxonomy" id="908250"/>
    <lineage>
        <taxon>Bacteria</taxon>
        <taxon>Bacillati</taxon>
        <taxon>Actinomycetota</taxon>
        <taxon>Actinomycetes</taxon>
        <taxon>Mycobacteriales</taxon>
        <taxon>Nocardiaceae</taxon>
        <taxon>Rhodococcoides</taxon>
    </lineage>
</organism>
<comment type="caution">
    <text evidence="2">The sequence shown here is derived from an EMBL/GenBank/DDBJ whole genome shotgun (WGS) entry which is preliminary data.</text>
</comment>
<dbReference type="GO" id="GO:0016747">
    <property type="term" value="F:acyltransferase activity, transferring groups other than amino-acyl groups"/>
    <property type="evidence" value="ECO:0007669"/>
    <property type="project" value="InterPro"/>
</dbReference>
<gene>
    <name evidence="2" type="ORF">GCM10007304_17260</name>
</gene>
<dbReference type="InterPro" id="IPR039968">
    <property type="entry name" value="BcerS-like"/>
</dbReference>
<protein>
    <recommendedName>
        <fullName evidence="1">N-acetyltransferase domain-containing protein</fullName>
    </recommendedName>
</protein>
<dbReference type="Gene3D" id="3.40.630.30">
    <property type="match status" value="1"/>
</dbReference>
<dbReference type="SUPFAM" id="SSF55729">
    <property type="entry name" value="Acyl-CoA N-acyltransferases (Nat)"/>
    <property type="match status" value="1"/>
</dbReference>
<dbReference type="PANTHER" id="PTHR41368">
    <property type="entry name" value="PROTEIN YGHO"/>
    <property type="match status" value="1"/>
</dbReference>
<dbReference type="AlphaFoldDB" id="A0A917CZ86"/>
<dbReference type="Proteomes" id="UP000654257">
    <property type="component" value="Unassembled WGS sequence"/>
</dbReference>
<dbReference type="PROSITE" id="PS51186">
    <property type="entry name" value="GNAT"/>
    <property type="match status" value="1"/>
</dbReference>
<evidence type="ECO:0000313" key="3">
    <source>
        <dbReference type="Proteomes" id="UP000654257"/>
    </source>
</evidence>
<sequence length="385" mass="43304">MITVRPVSGRRDWRTFRQVPRLVYRDDPHWVAGDIADIDTVLINPTPEMNARIATRAFLAYDGTVPVGRVVAIADLVFIGHTGEQTAFFGFYEAVDDSAVSSALLDAVASWARGRSLTTLVGPMSPNMLYSAGFLIGGVDAPPLVGMPHNPRYYADQVEAWGLRKVKDFHTFYVDEPNTLVQTPAFERKTALARRWRERSKATFRSMDPRTFEQDIEIVRELYNAAFGQFWGFTPVEPDEMLDLANSMKPILDPELVLIAEIEGRPVAFLMGIPDVNKAAVTARRWRSGLVRDLHTIVRWKGPGGRKLRTHVRIDMMAVHPDCPDMGVSSLLIYELFERIEKGGYSSAEAAPVLEDGGWVSAFRKSYPVEPNRRYRVYSADLAVR</sequence>
<reference evidence="2" key="1">
    <citation type="journal article" date="2014" name="Int. J. Syst. Evol. Microbiol.">
        <title>Complete genome sequence of Corynebacterium casei LMG S-19264T (=DSM 44701T), isolated from a smear-ripened cheese.</title>
        <authorList>
            <consortium name="US DOE Joint Genome Institute (JGI-PGF)"/>
            <person name="Walter F."/>
            <person name="Albersmeier A."/>
            <person name="Kalinowski J."/>
            <person name="Ruckert C."/>
        </authorList>
    </citation>
    <scope>NUCLEOTIDE SEQUENCE</scope>
    <source>
        <strain evidence="2">CCM 7905</strain>
    </source>
</reference>
<evidence type="ECO:0000313" key="2">
    <source>
        <dbReference type="EMBL" id="GGG03702.1"/>
    </source>
</evidence>
<dbReference type="PANTHER" id="PTHR41368:SF1">
    <property type="entry name" value="PROTEIN YGHO"/>
    <property type="match status" value="1"/>
</dbReference>
<reference evidence="2" key="2">
    <citation type="submission" date="2020-09" db="EMBL/GenBank/DDBJ databases">
        <authorList>
            <person name="Sun Q."/>
            <person name="Sedlacek I."/>
        </authorList>
    </citation>
    <scope>NUCLEOTIDE SEQUENCE</scope>
    <source>
        <strain evidence="2">CCM 7905</strain>
    </source>
</reference>
<feature type="domain" description="N-acetyltransferase" evidence="1">
    <location>
        <begin position="202"/>
        <end position="385"/>
    </location>
</feature>
<dbReference type="InterPro" id="IPR000182">
    <property type="entry name" value="GNAT_dom"/>
</dbReference>
<proteinExistence type="predicted"/>